<feature type="domain" description="Outer membrane protein beta-barrel" evidence="11">
    <location>
        <begin position="386"/>
        <end position="791"/>
    </location>
</feature>
<dbReference type="AlphaFoldDB" id="A0A7L5DYP3"/>
<dbReference type="Gene3D" id="2.170.130.10">
    <property type="entry name" value="TonB-dependent receptor, plug domain"/>
    <property type="match status" value="1"/>
</dbReference>
<accession>A0A7L5DYP3</accession>
<dbReference type="EMBL" id="CP051682">
    <property type="protein sequence ID" value="QJD96220.1"/>
    <property type="molecule type" value="Genomic_DNA"/>
</dbReference>
<evidence type="ECO:0000256" key="1">
    <source>
        <dbReference type="ARBA" id="ARBA00004571"/>
    </source>
</evidence>
<dbReference type="PANTHER" id="PTHR40980:SF4">
    <property type="entry name" value="TONB-DEPENDENT RECEPTOR-LIKE BETA-BARREL DOMAIN-CONTAINING PROTEIN"/>
    <property type="match status" value="1"/>
</dbReference>
<keyword evidence="4 7" id="KW-0812">Transmembrane</keyword>
<dbReference type="InterPro" id="IPR041700">
    <property type="entry name" value="OMP_b-brl_3"/>
</dbReference>
<dbReference type="Proteomes" id="UP000503278">
    <property type="component" value="Chromosome"/>
</dbReference>
<dbReference type="InterPro" id="IPR039426">
    <property type="entry name" value="TonB-dep_rcpt-like"/>
</dbReference>
<name>A0A7L5DYP3_9SPHI</name>
<evidence type="ECO:0000256" key="6">
    <source>
        <dbReference type="ARBA" id="ARBA00023237"/>
    </source>
</evidence>
<sequence>MKKIVLMIALLVPLLGLAATNPFPADASITGTIIDSLSGKPVDYATVSVLDQTSGKVVSGSLADGVGKFTVDKLAAGTYQLKVSFMGYAGKVIANLKLEDGATLKLGKIVLRPDSKMLNEVKVTGQKALIEEKIDRTVYNAENDLTARGGDATDVMKRVPMVSVDMDGNVSVRGSSNIKVLINGKPSAMMSASVSDALKQIPSDLIKSVEVITSPSAKYDAEGSGGIINIVLKQNTLEGLSLNVNSAAGTRGSSLGLNGGYKVGKFNFSIGGFGRGSYNTPGAFTNSQTISSLTSNDVSLTTQSATTSNTSLMGRYNLGMDYDINKRSSLSLGVVIGANNRPTKQDNFLTQNYLNNLLIGSMLQRNDITNSSNQLDATLTYTLTGKKPEREFSLLTEYSQNNRDNNFENIFLDQSNGSVLNGLKNLNSSKNKELTFEADYQTPTFKNTLLEFGAKDIIRTVNSDYTYYSAADGSLNYQPISSGSLSNAFNYKQNVAAGYLSYTISLPKSYTIKAGARYEYTSITADFQSGSSVNIPNYGVLVPSVNLAKKFDNGDMIKLGYNRRIQRPSLEYLNPNIQASNPLNITVGNPSLQPEFTNNFELAYSTHIKNNNLNLSTFMRNTNDAIQTIRSANGDTVRTTYLNLGKQNAYGMSASLNLALTNKLNINGGVDFYHLSLDNKDPDPLYHAANSGWVTNYRLFGSYDLSDKYAIQAFAFHRSNQIQLQGYQGGFGVYNLSFNRYFANKKGTIGIGGDNFLTHGYKIPTVVTSGNIAQNAVNINYIRSFELKFSYKIGGLHNKPQKPKKSINNDDLKQDNGGTNNN</sequence>
<protein>
    <submittedName>
        <fullName evidence="12">TonB-dependent receptor</fullName>
    </submittedName>
</protein>
<dbReference type="GO" id="GO:0009279">
    <property type="term" value="C:cell outer membrane"/>
    <property type="evidence" value="ECO:0007669"/>
    <property type="project" value="UniProtKB-SubCell"/>
</dbReference>
<evidence type="ECO:0000313" key="13">
    <source>
        <dbReference type="Proteomes" id="UP000503278"/>
    </source>
</evidence>
<evidence type="ECO:0000256" key="7">
    <source>
        <dbReference type="PROSITE-ProRule" id="PRU01360"/>
    </source>
</evidence>
<feature type="region of interest" description="Disordered" evidence="8">
    <location>
        <begin position="800"/>
        <end position="822"/>
    </location>
</feature>
<keyword evidence="9" id="KW-0732">Signal</keyword>
<evidence type="ECO:0000256" key="5">
    <source>
        <dbReference type="ARBA" id="ARBA00023136"/>
    </source>
</evidence>
<keyword evidence="13" id="KW-1185">Reference proteome</keyword>
<keyword evidence="3 7" id="KW-1134">Transmembrane beta strand</keyword>
<reference evidence="12 13" key="1">
    <citation type="submission" date="2020-04" db="EMBL/GenBank/DDBJ databases">
        <title>Genome sequencing of novel species.</title>
        <authorList>
            <person name="Heo J."/>
            <person name="Kim S.-J."/>
            <person name="Kim J.-S."/>
            <person name="Hong S.-B."/>
            <person name="Kwon S.-W."/>
        </authorList>
    </citation>
    <scope>NUCLEOTIDE SEQUENCE [LARGE SCALE GENOMIC DNA]</scope>
    <source>
        <strain evidence="12 13">F39-2</strain>
    </source>
</reference>
<keyword evidence="6 7" id="KW-0998">Cell outer membrane</keyword>
<evidence type="ECO:0000256" key="3">
    <source>
        <dbReference type="ARBA" id="ARBA00022452"/>
    </source>
</evidence>
<dbReference type="InterPro" id="IPR012910">
    <property type="entry name" value="Plug_dom"/>
</dbReference>
<gene>
    <name evidence="12" type="ORF">HH214_10250</name>
</gene>
<keyword evidence="12" id="KW-0675">Receptor</keyword>
<dbReference type="SUPFAM" id="SSF49464">
    <property type="entry name" value="Carboxypeptidase regulatory domain-like"/>
    <property type="match status" value="1"/>
</dbReference>
<keyword evidence="5 7" id="KW-0472">Membrane</keyword>
<evidence type="ECO:0000256" key="2">
    <source>
        <dbReference type="ARBA" id="ARBA00022448"/>
    </source>
</evidence>
<dbReference type="InterPro" id="IPR037066">
    <property type="entry name" value="Plug_dom_sf"/>
</dbReference>
<dbReference type="PANTHER" id="PTHR40980">
    <property type="entry name" value="PLUG DOMAIN-CONTAINING PROTEIN"/>
    <property type="match status" value="1"/>
</dbReference>
<dbReference type="Pfam" id="PF14905">
    <property type="entry name" value="OMP_b-brl_3"/>
    <property type="match status" value="1"/>
</dbReference>
<feature type="chain" id="PRO_5029716041" evidence="9">
    <location>
        <begin position="19"/>
        <end position="822"/>
    </location>
</feature>
<dbReference type="KEGG" id="mrob:HH214_10250"/>
<evidence type="ECO:0000259" key="11">
    <source>
        <dbReference type="Pfam" id="PF14905"/>
    </source>
</evidence>
<dbReference type="PROSITE" id="PS52016">
    <property type="entry name" value="TONB_DEPENDENT_REC_3"/>
    <property type="match status" value="1"/>
</dbReference>
<evidence type="ECO:0000313" key="12">
    <source>
        <dbReference type="EMBL" id="QJD96220.1"/>
    </source>
</evidence>
<feature type="signal peptide" evidence="9">
    <location>
        <begin position="1"/>
        <end position="18"/>
    </location>
</feature>
<proteinExistence type="inferred from homology"/>
<dbReference type="Gene3D" id="2.60.40.1120">
    <property type="entry name" value="Carboxypeptidase-like, regulatory domain"/>
    <property type="match status" value="1"/>
</dbReference>
<organism evidence="12 13">
    <name type="scientific">Mucilaginibacter robiniae</name>
    <dbReference type="NCBI Taxonomy" id="2728022"/>
    <lineage>
        <taxon>Bacteria</taxon>
        <taxon>Pseudomonadati</taxon>
        <taxon>Bacteroidota</taxon>
        <taxon>Sphingobacteriia</taxon>
        <taxon>Sphingobacteriales</taxon>
        <taxon>Sphingobacteriaceae</taxon>
        <taxon>Mucilaginibacter</taxon>
    </lineage>
</organism>
<dbReference type="InterPro" id="IPR036942">
    <property type="entry name" value="Beta-barrel_TonB_sf"/>
</dbReference>
<evidence type="ECO:0000256" key="9">
    <source>
        <dbReference type="SAM" id="SignalP"/>
    </source>
</evidence>
<feature type="domain" description="TonB-dependent receptor plug" evidence="10">
    <location>
        <begin position="136"/>
        <end position="227"/>
    </location>
</feature>
<dbReference type="SUPFAM" id="SSF56935">
    <property type="entry name" value="Porins"/>
    <property type="match status" value="1"/>
</dbReference>
<comment type="subcellular location">
    <subcellularLocation>
        <location evidence="1 7">Cell outer membrane</location>
        <topology evidence="1 7">Multi-pass membrane protein</topology>
    </subcellularLocation>
</comment>
<comment type="similarity">
    <text evidence="7">Belongs to the TonB-dependent receptor family.</text>
</comment>
<dbReference type="Gene3D" id="2.40.170.20">
    <property type="entry name" value="TonB-dependent receptor, beta-barrel domain"/>
    <property type="match status" value="1"/>
</dbReference>
<dbReference type="RefSeq" id="WP_169607394.1">
    <property type="nucleotide sequence ID" value="NZ_CP051682.1"/>
</dbReference>
<evidence type="ECO:0000256" key="8">
    <source>
        <dbReference type="SAM" id="MobiDB-lite"/>
    </source>
</evidence>
<evidence type="ECO:0000259" key="10">
    <source>
        <dbReference type="Pfam" id="PF07715"/>
    </source>
</evidence>
<dbReference type="Pfam" id="PF07715">
    <property type="entry name" value="Plug"/>
    <property type="match status" value="1"/>
</dbReference>
<keyword evidence="2 7" id="KW-0813">Transport</keyword>
<evidence type="ECO:0000256" key="4">
    <source>
        <dbReference type="ARBA" id="ARBA00022692"/>
    </source>
</evidence>
<dbReference type="Pfam" id="PF13620">
    <property type="entry name" value="CarboxypepD_reg"/>
    <property type="match status" value="1"/>
</dbReference>
<dbReference type="InterPro" id="IPR008969">
    <property type="entry name" value="CarboxyPept-like_regulatory"/>
</dbReference>